<dbReference type="RefSeq" id="WP_054357811.1">
    <property type="nucleotide sequence ID" value="NZ_LJYW01000001.1"/>
</dbReference>
<dbReference type="EMBL" id="LJYW01000001">
    <property type="protein sequence ID" value="KPL51649.1"/>
    <property type="molecule type" value="Genomic_DNA"/>
</dbReference>
<dbReference type="AlphaFoldDB" id="A0A0N8GEI9"/>
<protein>
    <recommendedName>
        <fullName evidence="5">Peptidase S9 prolyl oligopeptidase catalytic domain-containing protein</fullName>
    </recommendedName>
</protein>
<keyword evidence="1" id="KW-0378">Hydrolase</keyword>
<gene>
    <name evidence="6" type="ORF">ABB55_04900</name>
</gene>
<dbReference type="GO" id="GO:0003847">
    <property type="term" value="F:1-alkyl-2-acetylglycerophosphocholine esterase activity"/>
    <property type="evidence" value="ECO:0007669"/>
    <property type="project" value="TreeGrafter"/>
</dbReference>
<name>A0A0N8GEI9_9HYPH</name>
<dbReference type="InterPro" id="IPR016986">
    <property type="entry name" value="UCP031982_abhydr"/>
</dbReference>
<accession>A0A0N8GEI9</accession>
<proteinExistence type="predicted"/>
<keyword evidence="4" id="KW-0732">Signal</keyword>
<dbReference type="Proteomes" id="UP000048984">
    <property type="component" value="Unassembled WGS sequence"/>
</dbReference>
<dbReference type="GO" id="GO:0016042">
    <property type="term" value="P:lipid catabolic process"/>
    <property type="evidence" value="ECO:0007669"/>
    <property type="project" value="UniProtKB-KW"/>
</dbReference>
<feature type="signal peptide" evidence="4">
    <location>
        <begin position="1"/>
        <end position="29"/>
    </location>
</feature>
<evidence type="ECO:0000256" key="4">
    <source>
        <dbReference type="SAM" id="SignalP"/>
    </source>
</evidence>
<feature type="domain" description="Peptidase S9 prolyl oligopeptidase catalytic" evidence="5">
    <location>
        <begin position="114"/>
        <end position="197"/>
    </location>
</feature>
<dbReference type="STRING" id="665126.ABB55_04900"/>
<evidence type="ECO:0000313" key="6">
    <source>
        <dbReference type="EMBL" id="KPL51649.1"/>
    </source>
</evidence>
<comment type="caution">
    <text evidence="6">The sequence shown here is derived from an EMBL/GenBank/DDBJ whole genome shotgun (WGS) entry which is preliminary data.</text>
</comment>
<dbReference type="Gene3D" id="3.40.50.1820">
    <property type="entry name" value="alpha/beta hydrolase"/>
    <property type="match status" value="1"/>
</dbReference>
<organism evidence="6 7">
    <name type="scientific">Prosthecodimorpha hirschii</name>
    <dbReference type="NCBI Taxonomy" id="665126"/>
    <lineage>
        <taxon>Bacteria</taxon>
        <taxon>Pseudomonadati</taxon>
        <taxon>Pseudomonadota</taxon>
        <taxon>Alphaproteobacteria</taxon>
        <taxon>Hyphomicrobiales</taxon>
        <taxon>Ancalomicrobiaceae</taxon>
        <taxon>Prosthecodimorpha</taxon>
    </lineage>
</organism>
<evidence type="ECO:0000256" key="1">
    <source>
        <dbReference type="ARBA" id="ARBA00022801"/>
    </source>
</evidence>
<dbReference type="GO" id="GO:0008236">
    <property type="term" value="F:serine-type peptidase activity"/>
    <property type="evidence" value="ECO:0007669"/>
    <property type="project" value="InterPro"/>
</dbReference>
<dbReference type="InterPro" id="IPR029058">
    <property type="entry name" value="AB_hydrolase_fold"/>
</dbReference>
<keyword evidence="3" id="KW-0443">Lipid metabolism</keyword>
<keyword evidence="2" id="KW-0442">Lipid degradation</keyword>
<dbReference type="PANTHER" id="PTHR10272:SF0">
    <property type="entry name" value="PLATELET-ACTIVATING FACTOR ACETYLHYDROLASE"/>
    <property type="match status" value="1"/>
</dbReference>
<evidence type="ECO:0000313" key="7">
    <source>
        <dbReference type="Proteomes" id="UP000048984"/>
    </source>
</evidence>
<dbReference type="PIRSF" id="PIRSF031982">
    <property type="entry name" value="UCP031982_abhydr"/>
    <property type="match status" value="1"/>
</dbReference>
<reference evidence="6 7" key="1">
    <citation type="submission" date="2015-09" db="EMBL/GenBank/DDBJ databases">
        <authorList>
            <consortium name="Swine Surveillance"/>
        </authorList>
    </citation>
    <scope>NUCLEOTIDE SEQUENCE [LARGE SCALE GENOMIC DNA]</scope>
    <source>
        <strain evidence="6 7">16</strain>
    </source>
</reference>
<evidence type="ECO:0000256" key="2">
    <source>
        <dbReference type="ARBA" id="ARBA00022963"/>
    </source>
</evidence>
<keyword evidence="7" id="KW-1185">Reference proteome</keyword>
<evidence type="ECO:0000259" key="5">
    <source>
        <dbReference type="Pfam" id="PF00326"/>
    </source>
</evidence>
<dbReference type="Pfam" id="PF00326">
    <property type="entry name" value="Peptidase_S9"/>
    <property type="match status" value="1"/>
</dbReference>
<dbReference type="SUPFAM" id="SSF53474">
    <property type="entry name" value="alpha/beta-Hydrolases"/>
    <property type="match status" value="1"/>
</dbReference>
<sequence>MGSASSLRAAAATVAVVSCLAVSAATAGATDTSGTIPNASPVGLRRFTVTSPPAGRPLEAVVWYPSTGGPTRLAGDNPIFVGEPAAIDAPISPGSHRLVLVSHGHGGNLFNQAWLASTLARAGYVVAAANHPGTTSTDMRPALGADLGERRRDLARLVAWLAAEPEWSRAVDARRVALIGHSLGGWTVMAAAGARVDLTRFRADCRDHPDLIACRIDRDLPIVFDAEATSTPALPAVAAVVTLDLGLARSFDPASLAAFAPPTLVIAAGTYGPDMDATLESGYLADNLPRGRTKSVSLEGAAHFSFLGRCKPGAAERLDAGIPAQGPLCQDGGADRASVHARARSLVVDWLDRHFGD</sequence>
<reference evidence="6 7" key="2">
    <citation type="submission" date="2015-10" db="EMBL/GenBank/DDBJ databases">
        <title>Draft Genome Sequence of Prosthecomicrobium hirschii ATCC 27832.</title>
        <authorList>
            <person name="Daniel J."/>
            <person name="Givan S.A."/>
            <person name="Brun Y.V."/>
            <person name="Brown P.J."/>
        </authorList>
    </citation>
    <scope>NUCLEOTIDE SEQUENCE [LARGE SCALE GENOMIC DNA]</scope>
    <source>
        <strain evidence="6 7">16</strain>
    </source>
</reference>
<dbReference type="GO" id="GO:0006508">
    <property type="term" value="P:proteolysis"/>
    <property type="evidence" value="ECO:0007669"/>
    <property type="project" value="InterPro"/>
</dbReference>
<dbReference type="PANTHER" id="PTHR10272">
    <property type="entry name" value="PLATELET-ACTIVATING FACTOR ACETYLHYDROLASE"/>
    <property type="match status" value="1"/>
</dbReference>
<evidence type="ECO:0000256" key="3">
    <source>
        <dbReference type="ARBA" id="ARBA00023098"/>
    </source>
</evidence>
<feature type="chain" id="PRO_5006025663" description="Peptidase S9 prolyl oligopeptidase catalytic domain-containing protein" evidence="4">
    <location>
        <begin position="30"/>
        <end position="357"/>
    </location>
</feature>
<dbReference type="InterPro" id="IPR001375">
    <property type="entry name" value="Peptidase_S9_cat"/>
</dbReference>